<evidence type="ECO:0000313" key="5">
    <source>
        <dbReference type="EMBL" id="KAK3678096.1"/>
    </source>
</evidence>
<dbReference type="GO" id="GO:0008440">
    <property type="term" value="F:inositol-1,4,5-trisphosphate 3-kinase activity"/>
    <property type="evidence" value="ECO:0007669"/>
    <property type="project" value="TreeGrafter"/>
</dbReference>
<dbReference type="InterPro" id="IPR005522">
    <property type="entry name" value="IPK"/>
</dbReference>
<accession>A0AAE0WUD7</accession>
<keyword evidence="2 4" id="KW-0808">Transferase</keyword>
<reference evidence="5" key="1">
    <citation type="submission" date="2023-07" db="EMBL/GenBank/DDBJ databases">
        <title>Black Yeasts Isolated from many extreme environments.</title>
        <authorList>
            <person name="Coleine C."/>
            <person name="Stajich J.E."/>
            <person name="Selbmann L."/>
        </authorList>
    </citation>
    <scope>NUCLEOTIDE SEQUENCE</scope>
    <source>
        <strain evidence="5">CCFEE 5485</strain>
    </source>
</reference>
<proteinExistence type="inferred from homology"/>
<keyword evidence="3 4" id="KW-0418">Kinase</keyword>
<dbReference type="Proteomes" id="UP001274830">
    <property type="component" value="Unassembled WGS sequence"/>
</dbReference>
<dbReference type="AlphaFoldDB" id="A0AAE0WUD7"/>
<dbReference type="PANTHER" id="PTHR12400">
    <property type="entry name" value="INOSITOL POLYPHOSPHATE KINASE"/>
    <property type="match status" value="1"/>
</dbReference>
<comment type="caution">
    <text evidence="5">The sequence shown here is derived from an EMBL/GenBank/DDBJ whole genome shotgun (WGS) entry which is preliminary data.</text>
</comment>
<evidence type="ECO:0000256" key="1">
    <source>
        <dbReference type="ARBA" id="ARBA00007374"/>
    </source>
</evidence>
<dbReference type="InterPro" id="IPR038286">
    <property type="entry name" value="IPK_sf"/>
</dbReference>
<dbReference type="GO" id="GO:0046854">
    <property type="term" value="P:phosphatidylinositol phosphate biosynthetic process"/>
    <property type="evidence" value="ECO:0007669"/>
    <property type="project" value="TreeGrafter"/>
</dbReference>
<dbReference type="EC" id="2.7.-.-" evidence="4"/>
<comment type="similarity">
    <text evidence="1 4">Belongs to the inositol phosphokinase (IPK) family.</text>
</comment>
<gene>
    <name evidence="5" type="ORF">LTR78_002191</name>
</gene>
<dbReference type="GO" id="GO:0032958">
    <property type="term" value="P:inositol phosphate biosynthetic process"/>
    <property type="evidence" value="ECO:0007669"/>
    <property type="project" value="InterPro"/>
</dbReference>
<protein>
    <recommendedName>
        <fullName evidence="4">Kinase</fullName>
        <ecNumber evidence="4">2.7.-.-</ecNumber>
    </recommendedName>
</protein>
<dbReference type="PANTHER" id="PTHR12400:SF103">
    <property type="entry name" value="INOSITOL POLYPHOSPHATE MULTIKINASE"/>
    <property type="match status" value="1"/>
</dbReference>
<organism evidence="5 6">
    <name type="scientific">Recurvomyces mirabilis</name>
    <dbReference type="NCBI Taxonomy" id="574656"/>
    <lineage>
        <taxon>Eukaryota</taxon>
        <taxon>Fungi</taxon>
        <taxon>Dikarya</taxon>
        <taxon>Ascomycota</taxon>
        <taxon>Pezizomycotina</taxon>
        <taxon>Dothideomycetes</taxon>
        <taxon>Dothideomycetidae</taxon>
        <taxon>Mycosphaerellales</taxon>
        <taxon>Teratosphaeriaceae</taxon>
        <taxon>Recurvomyces</taxon>
    </lineage>
</organism>
<dbReference type="SUPFAM" id="SSF56104">
    <property type="entry name" value="SAICAR synthase-like"/>
    <property type="match status" value="1"/>
</dbReference>
<dbReference type="Gene3D" id="3.30.470.160">
    <property type="entry name" value="Inositol polyphosphate kinase"/>
    <property type="match status" value="1"/>
</dbReference>
<dbReference type="Pfam" id="PF03770">
    <property type="entry name" value="IPK"/>
    <property type="match status" value="1"/>
</dbReference>
<dbReference type="GO" id="GO:0005737">
    <property type="term" value="C:cytoplasm"/>
    <property type="evidence" value="ECO:0007669"/>
    <property type="project" value="TreeGrafter"/>
</dbReference>
<dbReference type="EMBL" id="JAUTXT010000005">
    <property type="protein sequence ID" value="KAK3678096.1"/>
    <property type="molecule type" value="Genomic_DNA"/>
</dbReference>
<dbReference type="GO" id="GO:0005634">
    <property type="term" value="C:nucleus"/>
    <property type="evidence" value="ECO:0007669"/>
    <property type="project" value="TreeGrafter"/>
</dbReference>
<evidence type="ECO:0000256" key="3">
    <source>
        <dbReference type="ARBA" id="ARBA00022777"/>
    </source>
</evidence>
<sequence length="312" mass="34314">MATTNSLDTSKFTNFDGAAGHEGVLSDQSDTLAKHPEFSELMPNFMGVLQLGAAAQVQDATAASDLLDAAHSQKEERLHGKALATETAIVLENLEHGFSKPNVLDIKLGARLYADATAPEKAARLDKVASETTSGSLNFRIAGMKVWNGKAYDEYDKFYGRNFSAENVKEGFATFFSGLSTGLKTDEAIQLLETIEAEISKVRHVLEKRESRMYSASVLIVYEGDSTALDTLMGNVPKTPRLQEKMPTLGEVKRSEEEEEDEEVPPVVFMVKMIDFAHATWTPGRGKDENLITGLMNVEKQMDGLIQQMEQL</sequence>
<keyword evidence="6" id="KW-1185">Reference proteome</keyword>
<name>A0AAE0WUD7_9PEZI</name>
<evidence type="ECO:0000256" key="4">
    <source>
        <dbReference type="RuleBase" id="RU363090"/>
    </source>
</evidence>
<evidence type="ECO:0000313" key="6">
    <source>
        <dbReference type="Proteomes" id="UP001274830"/>
    </source>
</evidence>
<dbReference type="GO" id="GO:0000824">
    <property type="term" value="F:inositol-1,4,5,6-tetrakisphosphate 3-kinase activity"/>
    <property type="evidence" value="ECO:0007669"/>
    <property type="project" value="TreeGrafter"/>
</dbReference>
<evidence type="ECO:0000256" key="2">
    <source>
        <dbReference type="ARBA" id="ARBA00022679"/>
    </source>
</evidence>